<dbReference type="PANTHER" id="PTHR43104">
    <property type="entry name" value="L-2-HYDROXYGLUTARATE DEHYDROGENASE, MITOCHONDRIAL"/>
    <property type="match status" value="1"/>
</dbReference>
<protein>
    <recommendedName>
        <fullName evidence="8">L-2-hydroxyglutarate dehydrogenase, mitochondrial</fullName>
        <ecNumber evidence="7">1.1.99.2</ecNumber>
    </recommendedName>
</protein>
<comment type="catalytic activity">
    <reaction evidence="5">
        <text>(S)-2-hydroxyglutarate + A = 2-oxoglutarate + AH2</text>
        <dbReference type="Rhea" id="RHEA:21252"/>
        <dbReference type="ChEBI" id="CHEBI:13193"/>
        <dbReference type="ChEBI" id="CHEBI:16782"/>
        <dbReference type="ChEBI" id="CHEBI:16810"/>
        <dbReference type="ChEBI" id="CHEBI:17499"/>
        <dbReference type="EC" id="1.1.99.2"/>
    </reaction>
</comment>
<dbReference type="Pfam" id="PF01266">
    <property type="entry name" value="DAO"/>
    <property type="match status" value="1"/>
</dbReference>
<organism evidence="10 11">
    <name type="scientific">Oopsacas minuta</name>
    <dbReference type="NCBI Taxonomy" id="111878"/>
    <lineage>
        <taxon>Eukaryota</taxon>
        <taxon>Metazoa</taxon>
        <taxon>Porifera</taxon>
        <taxon>Hexactinellida</taxon>
        <taxon>Hexasterophora</taxon>
        <taxon>Lyssacinosida</taxon>
        <taxon>Leucopsacidae</taxon>
        <taxon>Oopsacas</taxon>
    </lineage>
</organism>
<evidence type="ECO:0000256" key="8">
    <source>
        <dbReference type="ARBA" id="ARBA00041137"/>
    </source>
</evidence>
<evidence type="ECO:0000256" key="2">
    <source>
        <dbReference type="ARBA" id="ARBA00022630"/>
    </source>
</evidence>
<evidence type="ECO:0000256" key="7">
    <source>
        <dbReference type="ARBA" id="ARBA00038878"/>
    </source>
</evidence>
<keyword evidence="2" id="KW-0285">Flavoprotein</keyword>
<dbReference type="InterPro" id="IPR036188">
    <property type="entry name" value="FAD/NAD-bd_sf"/>
</dbReference>
<accession>A0AAV7K178</accession>
<evidence type="ECO:0000256" key="4">
    <source>
        <dbReference type="ARBA" id="ARBA00023002"/>
    </source>
</evidence>
<dbReference type="GO" id="GO:0047545">
    <property type="term" value="F:(S)-2-hydroxyglutarate dehydrogenase activity"/>
    <property type="evidence" value="ECO:0007669"/>
    <property type="project" value="UniProtKB-EC"/>
</dbReference>
<name>A0AAV7K178_9METZ</name>
<reference evidence="10 11" key="1">
    <citation type="journal article" date="2023" name="BMC Biol.">
        <title>The compact genome of the sponge Oopsacas minuta (Hexactinellida) is lacking key metazoan core genes.</title>
        <authorList>
            <person name="Santini S."/>
            <person name="Schenkelaars Q."/>
            <person name="Jourda C."/>
            <person name="Duchesne M."/>
            <person name="Belahbib H."/>
            <person name="Rocher C."/>
            <person name="Selva M."/>
            <person name="Riesgo A."/>
            <person name="Vervoort M."/>
            <person name="Leys S.P."/>
            <person name="Kodjabachian L."/>
            <person name="Le Bivic A."/>
            <person name="Borchiellini C."/>
            <person name="Claverie J.M."/>
            <person name="Renard E."/>
        </authorList>
    </citation>
    <scope>NUCLEOTIDE SEQUENCE [LARGE SCALE GENOMIC DNA]</scope>
    <source>
        <strain evidence="10">SPO-2</strain>
    </source>
</reference>
<evidence type="ECO:0000256" key="1">
    <source>
        <dbReference type="ARBA" id="ARBA00001974"/>
    </source>
</evidence>
<keyword evidence="11" id="KW-1185">Reference proteome</keyword>
<dbReference type="PANTHER" id="PTHR43104:SF2">
    <property type="entry name" value="L-2-HYDROXYGLUTARATE DEHYDROGENASE, MITOCHONDRIAL"/>
    <property type="match status" value="1"/>
</dbReference>
<dbReference type="Gene3D" id="3.50.50.60">
    <property type="entry name" value="FAD/NAD(P)-binding domain"/>
    <property type="match status" value="1"/>
</dbReference>
<dbReference type="EC" id="1.1.99.2" evidence="7"/>
<comment type="similarity">
    <text evidence="6">Belongs to the L2HGDH family.</text>
</comment>
<dbReference type="Proteomes" id="UP001165289">
    <property type="component" value="Unassembled WGS sequence"/>
</dbReference>
<keyword evidence="3" id="KW-0274">FAD</keyword>
<dbReference type="InterPro" id="IPR006076">
    <property type="entry name" value="FAD-dep_OxRdtase"/>
</dbReference>
<keyword evidence="4" id="KW-0560">Oxidoreductase</keyword>
<evidence type="ECO:0000256" key="5">
    <source>
        <dbReference type="ARBA" id="ARBA00036066"/>
    </source>
</evidence>
<evidence type="ECO:0000259" key="9">
    <source>
        <dbReference type="Pfam" id="PF01266"/>
    </source>
</evidence>
<dbReference type="SUPFAM" id="SSF51905">
    <property type="entry name" value="FAD/NAD(P)-binding domain"/>
    <property type="match status" value="1"/>
</dbReference>
<feature type="domain" description="FAD dependent oxidoreductase" evidence="9">
    <location>
        <begin position="12"/>
        <end position="394"/>
    </location>
</feature>
<dbReference type="NCBIfam" id="NF008726">
    <property type="entry name" value="PRK11728.1"/>
    <property type="match status" value="1"/>
</dbReference>
<evidence type="ECO:0000313" key="10">
    <source>
        <dbReference type="EMBL" id="KAI6654897.1"/>
    </source>
</evidence>
<evidence type="ECO:0000256" key="6">
    <source>
        <dbReference type="ARBA" id="ARBA00037941"/>
    </source>
</evidence>
<dbReference type="Gene3D" id="3.30.9.10">
    <property type="entry name" value="D-Amino Acid Oxidase, subunit A, domain 2"/>
    <property type="match status" value="1"/>
</dbReference>
<proteinExistence type="inferred from homology"/>
<gene>
    <name evidence="10" type="ORF">LOD99_2776</name>
</gene>
<dbReference type="AlphaFoldDB" id="A0AAV7K178"/>
<evidence type="ECO:0000256" key="3">
    <source>
        <dbReference type="ARBA" id="ARBA00022827"/>
    </source>
</evidence>
<comment type="cofactor">
    <cofactor evidence="1">
        <name>FAD</name>
        <dbReference type="ChEBI" id="CHEBI:57692"/>
    </cofactor>
</comment>
<comment type="caution">
    <text evidence="10">The sequence shown here is derived from an EMBL/GenBank/DDBJ whole genome shotgun (WGS) entry which is preliminary data.</text>
</comment>
<sequence length="402" mass="44986">MYGTRSIAKLYDVIIVGGGIVGVATGRQLKRVYPDMRVAILEKEHSLGLHQTGRNSGVIHAGIYYKPGSMMAKLCVEGSDMTYKYLRERGIRHKQCGKVIVARWEGELDRLEQLFSRAVANGVRNVRMIDREELREIEPSCQGLRAIYSPHTGIVNYREMTQSMGQDFLEMGGDIILKREVTGFQKGKVLTKEGTINTEYVIVCGGSQADRLASKRDIRVIPIRGEYLLLNPEKAKLIRGNIYPVPDTDLSFLGVHFTPRLDGTVWVGPTAVLALSREGDTRTSLNITDFKDIITHPGFYRLTAMHWRFAISSLNSILKPIDMFTLNSYIPELVAGDLKRIIRGSGVRALLVDREGNKVEDFYYEWRGDKALHIMNAPSPAATSSLAIAQLIVETATAGFHW</sequence>
<dbReference type="EMBL" id="JAKMXF010000221">
    <property type="protein sequence ID" value="KAI6654897.1"/>
    <property type="molecule type" value="Genomic_DNA"/>
</dbReference>
<evidence type="ECO:0000313" key="11">
    <source>
        <dbReference type="Proteomes" id="UP001165289"/>
    </source>
</evidence>